<evidence type="ECO:0000259" key="2">
    <source>
        <dbReference type="Pfam" id="PF00582"/>
    </source>
</evidence>
<dbReference type="InterPro" id="IPR014729">
    <property type="entry name" value="Rossmann-like_a/b/a_fold"/>
</dbReference>
<gene>
    <name evidence="3" type="ORF">K8I29_10140</name>
</gene>
<dbReference type="PANTHER" id="PTHR46268">
    <property type="entry name" value="STRESS RESPONSE PROTEIN NHAX"/>
    <property type="match status" value="1"/>
</dbReference>
<dbReference type="AlphaFoldDB" id="A0A953JDF8"/>
<dbReference type="PRINTS" id="PR01438">
    <property type="entry name" value="UNVRSLSTRESS"/>
</dbReference>
<evidence type="ECO:0000256" key="1">
    <source>
        <dbReference type="ARBA" id="ARBA00008791"/>
    </source>
</evidence>
<dbReference type="Proteomes" id="UP000705867">
    <property type="component" value="Unassembled WGS sequence"/>
</dbReference>
<organism evidence="3 4">
    <name type="scientific">Candidatus Nitrobium versatile</name>
    <dbReference type="NCBI Taxonomy" id="2884831"/>
    <lineage>
        <taxon>Bacteria</taxon>
        <taxon>Pseudomonadati</taxon>
        <taxon>Nitrospirota</taxon>
        <taxon>Nitrospiria</taxon>
        <taxon>Nitrospirales</taxon>
        <taxon>Nitrospiraceae</taxon>
        <taxon>Candidatus Nitrobium</taxon>
    </lineage>
</organism>
<accession>A0A953JDF8</accession>
<sequence>MKIEKILFPTQFRELAFNTLESLFVLKEAGLREILLVHIIPRDEVAFVPFGGYLKEEEEHLRQEARIRFEAWQKALEREGIGSRVVIEVGDPVPRILSIADEEGVDLIVTGKKRQTGMEELFIGSRTMDILRRTRRPVLVHKYMVQFEWNGEIVTRTNDRIFERPLLATDWSPASGRALEFLLTLGSIVKKVMVTHIIGDKIAKGLEQPELSRIEQESRERLEQYCRALREAGVDADPHLSAGNEVQEIIQISREFNASMITGGTTGKDRLHGLILGSVSHRIAETSELPTLLVP</sequence>
<evidence type="ECO:0000313" key="3">
    <source>
        <dbReference type="EMBL" id="MBZ0156550.1"/>
    </source>
</evidence>
<evidence type="ECO:0000313" key="4">
    <source>
        <dbReference type="Proteomes" id="UP000705867"/>
    </source>
</evidence>
<name>A0A953JDF8_9BACT</name>
<reference evidence="3" key="1">
    <citation type="journal article" date="2021" name="bioRxiv">
        <title>Unraveling nitrogen, sulfur and carbon metabolic pathways and microbial community transcriptional responses to substrate deprivation and toxicity stresses in a bioreactor mimicking anoxic brackish coastal sediment conditions.</title>
        <authorList>
            <person name="Martins P.D."/>
            <person name="Echeveste M.J."/>
            <person name="Arshad A."/>
            <person name="Kurth J."/>
            <person name="Ouboter H."/>
            <person name="Jetten M.S.M."/>
            <person name="Welte C.U."/>
        </authorList>
    </citation>
    <scope>NUCLEOTIDE SEQUENCE</scope>
    <source>
        <strain evidence="3">MAG_39</strain>
    </source>
</reference>
<dbReference type="InterPro" id="IPR006015">
    <property type="entry name" value="Universal_stress_UspA"/>
</dbReference>
<dbReference type="SUPFAM" id="SSF52402">
    <property type="entry name" value="Adenine nucleotide alpha hydrolases-like"/>
    <property type="match status" value="2"/>
</dbReference>
<dbReference type="InterPro" id="IPR006016">
    <property type="entry name" value="UspA"/>
</dbReference>
<comment type="caution">
    <text evidence="3">The sequence shown here is derived from an EMBL/GenBank/DDBJ whole genome shotgun (WGS) entry which is preliminary data.</text>
</comment>
<proteinExistence type="inferred from homology"/>
<reference evidence="3" key="2">
    <citation type="submission" date="2021-08" db="EMBL/GenBank/DDBJ databases">
        <authorList>
            <person name="Dalcin Martins P."/>
        </authorList>
    </citation>
    <scope>NUCLEOTIDE SEQUENCE</scope>
    <source>
        <strain evidence="3">MAG_39</strain>
    </source>
</reference>
<protein>
    <submittedName>
        <fullName evidence="3">Universal stress protein</fullName>
    </submittedName>
</protein>
<dbReference type="PANTHER" id="PTHR46268:SF22">
    <property type="entry name" value="SENSOR PROTEIN KDPD-RELATED"/>
    <property type="match status" value="1"/>
</dbReference>
<dbReference type="CDD" id="cd00293">
    <property type="entry name" value="USP-like"/>
    <property type="match status" value="2"/>
</dbReference>
<dbReference type="Gene3D" id="3.40.50.620">
    <property type="entry name" value="HUPs"/>
    <property type="match status" value="2"/>
</dbReference>
<comment type="similarity">
    <text evidence="1">Belongs to the universal stress protein A family.</text>
</comment>
<dbReference type="Pfam" id="PF00582">
    <property type="entry name" value="Usp"/>
    <property type="match status" value="2"/>
</dbReference>
<dbReference type="EMBL" id="JAIOIV010000078">
    <property type="protein sequence ID" value="MBZ0156550.1"/>
    <property type="molecule type" value="Genomic_DNA"/>
</dbReference>
<feature type="domain" description="UspA" evidence="2">
    <location>
        <begin position="3"/>
        <end position="140"/>
    </location>
</feature>
<feature type="domain" description="UspA" evidence="2">
    <location>
        <begin position="166"/>
        <end position="295"/>
    </location>
</feature>